<accession>A0A812Z206</accession>
<dbReference type="Proteomes" id="UP000601435">
    <property type="component" value="Unassembled WGS sequence"/>
</dbReference>
<feature type="non-terminal residue" evidence="2">
    <location>
        <position position="623"/>
    </location>
</feature>
<feature type="compositionally biased region" description="Basic and acidic residues" evidence="1">
    <location>
        <begin position="65"/>
        <end position="80"/>
    </location>
</feature>
<feature type="compositionally biased region" description="Low complexity" evidence="1">
    <location>
        <begin position="580"/>
        <end position="590"/>
    </location>
</feature>
<dbReference type="AlphaFoldDB" id="A0A812Z206"/>
<comment type="caution">
    <text evidence="2">The sequence shown here is derived from an EMBL/GenBank/DDBJ whole genome shotgun (WGS) entry which is preliminary data.</text>
</comment>
<evidence type="ECO:0000256" key="1">
    <source>
        <dbReference type="SAM" id="MobiDB-lite"/>
    </source>
</evidence>
<sequence length="623" mass="67929">GWLKECEDALVNDISNLECELRQLQTLESESIRRLELGENQGQSLFELRSVALVDVSDGSAVTGLDREPPCSGEGPKDEGDAPPLQTRIISADQVRREPDKWRGPITEEYESLVKKTEAVEELTEAQYQALLEDPEVAVELIPGKLVYVHKTSGRRKARIVGCGNYCVQSGSGPRSELYASGAGAESLRMTVRRAALDPTWSLASVDVKTAFLQAPLLDLQRGGKQLITIVRAIPGTESVPAVKAYEVPEPTGDTDLLSTTRKAQAVIGQVLWLSNRTRPDLAYAVNMAAQKIVANPLEALARAEHIIRYIRHSPGVGLHYKPARLGCGRWDQLKYEEHPASIDAFSDASFAADEQCRSFGSIQLFWAGAMIAWSANRQTLIASHTAECELYSLAEAHLLGKALRPTIASLMDVSEREIESRLYCDNAAAIQLCVLESGSNPVPVESKKTVVKVSCAEDGVQTEDSSFRDGLEPGEHGDPFPVQSEGNAPALDDSRALQMVYDMIYQEQLRIHELSDRAVQLRTIGGLSMRGGDVPEDFLQRVAVPTVYVDDPVPLGRAPDQDDNDSVVSSETEEEHSSVGEWSTDSGDSDGSWELFLLLGLEISDSASLDTATPRQGGSRSE</sequence>
<feature type="region of interest" description="Disordered" evidence="1">
    <location>
        <begin position="462"/>
        <end position="490"/>
    </location>
</feature>
<proteinExistence type="predicted"/>
<dbReference type="PANTHER" id="PTHR11439">
    <property type="entry name" value="GAG-POL-RELATED RETROTRANSPOSON"/>
    <property type="match status" value="1"/>
</dbReference>
<keyword evidence="3" id="KW-1185">Reference proteome</keyword>
<feature type="non-terminal residue" evidence="2">
    <location>
        <position position="1"/>
    </location>
</feature>
<organism evidence="2 3">
    <name type="scientific">Symbiodinium necroappetens</name>
    <dbReference type="NCBI Taxonomy" id="1628268"/>
    <lineage>
        <taxon>Eukaryota</taxon>
        <taxon>Sar</taxon>
        <taxon>Alveolata</taxon>
        <taxon>Dinophyceae</taxon>
        <taxon>Suessiales</taxon>
        <taxon>Symbiodiniaceae</taxon>
        <taxon>Symbiodinium</taxon>
    </lineage>
</organism>
<protein>
    <submittedName>
        <fullName evidence="2">RE1 protein</fullName>
    </submittedName>
</protein>
<feature type="region of interest" description="Disordered" evidence="1">
    <location>
        <begin position="552"/>
        <end position="590"/>
    </location>
</feature>
<reference evidence="2" key="1">
    <citation type="submission" date="2021-02" db="EMBL/GenBank/DDBJ databases">
        <authorList>
            <person name="Dougan E. K."/>
            <person name="Rhodes N."/>
            <person name="Thang M."/>
            <person name="Chan C."/>
        </authorList>
    </citation>
    <scope>NUCLEOTIDE SEQUENCE</scope>
</reference>
<dbReference type="OrthoDB" id="408995at2759"/>
<feature type="region of interest" description="Disordered" evidence="1">
    <location>
        <begin position="62"/>
        <end position="86"/>
    </location>
</feature>
<evidence type="ECO:0000313" key="2">
    <source>
        <dbReference type="EMBL" id="CAE7806811.1"/>
    </source>
</evidence>
<feature type="compositionally biased region" description="Basic and acidic residues" evidence="1">
    <location>
        <begin position="466"/>
        <end position="479"/>
    </location>
</feature>
<dbReference type="PANTHER" id="PTHR11439:SF467">
    <property type="entry name" value="INTEGRASE CATALYTIC DOMAIN-CONTAINING PROTEIN"/>
    <property type="match status" value="1"/>
</dbReference>
<name>A0A812Z206_9DINO</name>
<evidence type="ECO:0000313" key="3">
    <source>
        <dbReference type="Proteomes" id="UP000601435"/>
    </source>
</evidence>
<dbReference type="EMBL" id="CAJNJA010045096">
    <property type="protein sequence ID" value="CAE7806811.1"/>
    <property type="molecule type" value="Genomic_DNA"/>
</dbReference>
<gene>
    <name evidence="2" type="primary">RE1</name>
    <name evidence="2" type="ORF">SNEC2469_LOCUS23868</name>
</gene>